<dbReference type="GO" id="GO:0097345">
    <property type="term" value="P:mitochondrial outer membrane permeabilization"/>
    <property type="evidence" value="ECO:0007669"/>
    <property type="project" value="TreeGrafter"/>
</dbReference>
<dbReference type="GO" id="GO:0005634">
    <property type="term" value="C:nucleus"/>
    <property type="evidence" value="ECO:0007669"/>
    <property type="project" value="TreeGrafter"/>
</dbReference>
<dbReference type="PANTHER" id="PTHR15186:SF5">
    <property type="entry name" value="BNIP3, ISOFORM A"/>
    <property type="match status" value="1"/>
</dbReference>
<evidence type="ECO:0000256" key="8">
    <source>
        <dbReference type="ARBA" id="ARBA00023136"/>
    </source>
</evidence>
<dbReference type="PANTHER" id="PTHR15186">
    <property type="entry name" value="RE48077P"/>
    <property type="match status" value="1"/>
</dbReference>
<dbReference type="InterPro" id="IPR010548">
    <property type="entry name" value="BNIP3"/>
</dbReference>
<evidence type="ECO:0000256" key="6">
    <source>
        <dbReference type="ARBA" id="ARBA00022989"/>
    </source>
</evidence>
<evidence type="ECO:0000256" key="10">
    <source>
        <dbReference type="SAM" id="Phobius"/>
    </source>
</evidence>
<dbReference type="AlphaFoldDB" id="A0A9N9QJ05"/>
<sequence length="195" mass="21371">MSSSKNAVVNTTNDDALGESWVEIAGNYAQGGGTPASVTQQLTTEDYLRLLREAQESNQSSCKASLAGSLRDSPRSSPKSPPNSPIIQGSPMNLEWQSYYINSESSELKDFLTDWSSRPDCVPPKSWSFRVPSSANKKHDHKFSLRHAKIGNTSLFSKRGLCIMFLTNLFSLLIGTGVGLFLNRQNMAAPAIKVR</sequence>
<dbReference type="GO" id="GO:0042802">
    <property type="term" value="F:identical protein binding"/>
    <property type="evidence" value="ECO:0007669"/>
    <property type="project" value="UniProtKB-ARBA"/>
</dbReference>
<reference evidence="11" key="1">
    <citation type="submission" date="2022-01" db="EMBL/GenBank/DDBJ databases">
        <authorList>
            <person name="King R."/>
        </authorList>
    </citation>
    <scope>NUCLEOTIDE SEQUENCE</scope>
</reference>
<evidence type="ECO:0000256" key="2">
    <source>
        <dbReference type="ARBA" id="ARBA00004325"/>
    </source>
</evidence>
<accession>A0A9N9QJ05</accession>
<organism evidence="11 12">
    <name type="scientific">Ceutorhynchus assimilis</name>
    <name type="common">cabbage seed weevil</name>
    <dbReference type="NCBI Taxonomy" id="467358"/>
    <lineage>
        <taxon>Eukaryota</taxon>
        <taxon>Metazoa</taxon>
        <taxon>Ecdysozoa</taxon>
        <taxon>Arthropoda</taxon>
        <taxon>Hexapoda</taxon>
        <taxon>Insecta</taxon>
        <taxon>Pterygota</taxon>
        <taxon>Neoptera</taxon>
        <taxon>Endopterygota</taxon>
        <taxon>Coleoptera</taxon>
        <taxon>Polyphaga</taxon>
        <taxon>Cucujiformia</taxon>
        <taxon>Curculionidae</taxon>
        <taxon>Ceutorhynchinae</taxon>
        <taxon>Ceutorhynchus</taxon>
    </lineage>
</organism>
<comment type="subcellular location">
    <subcellularLocation>
        <location evidence="1">Membrane</location>
        <topology evidence="1">Single-pass membrane protein</topology>
    </subcellularLocation>
    <subcellularLocation>
        <location evidence="2">Mitochondrion membrane</location>
    </subcellularLocation>
</comment>
<dbReference type="Proteomes" id="UP001152799">
    <property type="component" value="Chromosome 1"/>
</dbReference>
<evidence type="ECO:0000256" key="9">
    <source>
        <dbReference type="SAM" id="MobiDB-lite"/>
    </source>
</evidence>
<evidence type="ECO:0000256" key="7">
    <source>
        <dbReference type="ARBA" id="ARBA00023128"/>
    </source>
</evidence>
<proteinExistence type="inferred from homology"/>
<keyword evidence="5" id="KW-0053">Apoptosis</keyword>
<keyword evidence="6 10" id="KW-1133">Transmembrane helix</keyword>
<evidence type="ECO:0000256" key="4">
    <source>
        <dbReference type="ARBA" id="ARBA00022692"/>
    </source>
</evidence>
<comment type="similarity">
    <text evidence="3">Belongs to the NIP3 family.</text>
</comment>
<evidence type="ECO:0000256" key="3">
    <source>
        <dbReference type="ARBA" id="ARBA00007710"/>
    </source>
</evidence>
<name>A0A9N9QJ05_9CUCU</name>
<evidence type="ECO:0000313" key="11">
    <source>
        <dbReference type="EMBL" id="CAG9759644.1"/>
    </source>
</evidence>
<dbReference type="GO" id="GO:0005741">
    <property type="term" value="C:mitochondrial outer membrane"/>
    <property type="evidence" value="ECO:0007669"/>
    <property type="project" value="TreeGrafter"/>
</dbReference>
<evidence type="ECO:0008006" key="13">
    <source>
        <dbReference type="Google" id="ProtNLM"/>
    </source>
</evidence>
<evidence type="ECO:0000256" key="5">
    <source>
        <dbReference type="ARBA" id="ARBA00022703"/>
    </source>
</evidence>
<dbReference type="OrthoDB" id="5857140at2759"/>
<dbReference type="EMBL" id="OU892277">
    <property type="protein sequence ID" value="CAG9759644.1"/>
    <property type="molecule type" value="Genomic_DNA"/>
</dbReference>
<keyword evidence="12" id="KW-1185">Reference proteome</keyword>
<evidence type="ECO:0000256" key="1">
    <source>
        <dbReference type="ARBA" id="ARBA00004167"/>
    </source>
</evidence>
<dbReference type="Pfam" id="PF06553">
    <property type="entry name" value="BNIP3"/>
    <property type="match status" value="1"/>
</dbReference>
<keyword evidence="8 10" id="KW-0472">Membrane</keyword>
<protein>
    <recommendedName>
        <fullName evidence="13">BCL2/adenovirus E1B 19 kDa protein-interacting protein 3</fullName>
    </recommendedName>
</protein>
<keyword evidence="7" id="KW-0496">Mitochondrion</keyword>
<gene>
    <name evidence="11" type="ORF">CEUTPL_LOCUS390</name>
</gene>
<evidence type="ECO:0000313" key="12">
    <source>
        <dbReference type="Proteomes" id="UP001152799"/>
    </source>
</evidence>
<feature type="region of interest" description="Disordered" evidence="9">
    <location>
        <begin position="59"/>
        <end position="89"/>
    </location>
</feature>
<feature type="transmembrane region" description="Helical" evidence="10">
    <location>
        <begin position="163"/>
        <end position="183"/>
    </location>
</feature>
<keyword evidence="4 10" id="KW-0812">Transmembrane</keyword>
<dbReference type="GO" id="GO:0043065">
    <property type="term" value="P:positive regulation of apoptotic process"/>
    <property type="evidence" value="ECO:0007669"/>
    <property type="project" value="InterPro"/>
</dbReference>